<evidence type="ECO:0000313" key="2">
    <source>
        <dbReference type="Proteomes" id="UP000009081"/>
    </source>
</evidence>
<keyword evidence="1" id="KW-0614">Plasmid</keyword>
<sequence length="320" mass="35146">MPPASSGLEMSQSGPGDIEDFIVRRHDVVRADARLRDHIPSGPRPITYKSDAGPIRVWVSQRGSVIAEPLRGVLEHGGYHWEAVMEFTYYGPSYVGPLKVVKFPDSPQCAHAVSRDNIVRALRKAASTFMLQQEAAILPLALKDIGRRKSEEELALAQARADLAQLPGEGDGVVARRFDLWFGTVWVSPSEGELSVVGGGFSGSITVSGKICRLEAVLPLARGHEPAITLVNIFASEKTEEVPPMLRAALLELAEVVRTNHPDLTAASQTIRARRRLQIDIAGHEQRLIKLERFGMMYQDRLEPVVDLQARPMRPMPGAA</sequence>
<name>C5B5A7_METEA</name>
<geneLocation type="plasmid" evidence="1 2">
    <name>megaplasmid</name>
</geneLocation>
<evidence type="ECO:0000313" key="1">
    <source>
        <dbReference type="EMBL" id="ACS43639.1"/>
    </source>
</evidence>
<proteinExistence type="predicted"/>
<dbReference type="AlphaFoldDB" id="C5B5A7"/>
<reference evidence="1 2" key="1">
    <citation type="journal article" date="2009" name="PLoS ONE">
        <title>Methylobacterium genome sequences: a reference blueprint to investigate microbial metabolism of C1 compounds from natural and industrial sources.</title>
        <authorList>
            <person name="Vuilleumier S."/>
            <person name="Chistoserdova L."/>
            <person name="Lee M.-C."/>
            <person name="Bringel F."/>
            <person name="Lajus A."/>
            <person name="Zhou Y."/>
            <person name="Gourion B."/>
            <person name="Barbe V."/>
            <person name="Chang J."/>
            <person name="Cruveiller S."/>
            <person name="Dossat C."/>
            <person name="Gillett W."/>
            <person name="Gruffaz C."/>
            <person name="Haugen E."/>
            <person name="Hourcade E."/>
            <person name="Levy R."/>
            <person name="Mangenot S."/>
            <person name="Muller E."/>
            <person name="Nadalig T."/>
            <person name="Pagni M."/>
            <person name="Penny C."/>
            <person name="Peyraud R."/>
            <person name="Robinson D.G."/>
            <person name="Roche D."/>
            <person name="Rouy Z."/>
            <person name="Saenampechek C."/>
            <person name="Salvignol G."/>
            <person name="Vallenet D."/>
            <person name="Wu Z."/>
            <person name="Marx C.J."/>
            <person name="Vorholt J.A."/>
            <person name="Olson M.V."/>
            <person name="Kaul R."/>
            <person name="Weissenbach J."/>
            <person name="Medigue C."/>
            <person name="Lidstrom M.E."/>
        </authorList>
    </citation>
    <scope>NUCLEOTIDE SEQUENCE [LARGE SCALE GENOMIC DNA]</scope>
    <source>
        <strain evidence="2">ATCC 14718 / DSM 1338 / JCM 2805 / NCIMB 9133 / AM1</strain>
    </source>
</reference>
<dbReference type="Proteomes" id="UP000009081">
    <property type="component" value="Plasmid megaplasmid"/>
</dbReference>
<dbReference type="HOGENOM" id="CLU_868216_0_0_5"/>
<accession>C5B5A7</accession>
<gene>
    <name evidence="1" type="ordered locus">MexAM1_META2p0799</name>
</gene>
<protein>
    <submittedName>
        <fullName evidence="1">Uncharacterized protein</fullName>
    </submittedName>
</protein>
<organism evidence="1 2">
    <name type="scientific">Methylorubrum extorquens (strain ATCC 14718 / DSM 1338 / JCM 2805 / NCIMB 9133 / AM1)</name>
    <name type="common">Methylobacterium extorquens</name>
    <dbReference type="NCBI Taxonomy" id="272630"/>
    <lineage>
        <taxon>Bacteria</taxon>
        <taxon>Pseudomonadati</taxon>
        <taxon>Pseudomonadota</taxon>
        <taxon>Alphaproteobacteria</taxon>
        <taxon>Hyphomicrobiales</taxon>
        <taxon>Methylobacteriaceae</taxon>
        <taxon>Methylorubrum</taxon>
    </lineage>
</organism>
<dbReference type="EMBL" id="CP001511">
    <property type="protein sequence ID" value="ACS43639.1"/>
    <property type="molecule type" value="Genomic_DNA"/>
</dbReference>
<dbReference type="KEGG" id="mea:Mex_2p0799"/>
<dbReference type="RefSeq" id="WP_012754076.1">
    <property type="nucleotide sequence ID" value="NC_012811.1"/>
</dbReference>
<keyword evidence="2" id="KW-1185">Reference proteome</keyword>